<evidence type="ECO:0000313" key="2">
    <source>
        <dbReference type="EMBL" id="CAD9005182.1"/>
    </source>
</evidence>
<feature type="compositionally biased region" description="Basic and acidic residues" evidence="1">
    <location>
        <begin position="47"/>
        <end position="61"/>
    </location>
</feature>
<feature type="compositionally biased region" description="Polar residues" evidence="1">
    <location>
        <begin position="211"/>
        <end position="243"/>
    </location>
</feature>
<gene>
    <name evidence="2" type="ORF">EGYM00392_LOCUS16269</name>
</gene>
<name>A0A7S1I975_9EUGL</name>
<reference evidence="2" key="1">
    <citation type="submission" date="2021-01" db="EMBL/GenBank/DDBJ databases">
        <authorList>
            <person name="Corre E."/>
            <person name="Pelletier E."/>
            <person name="Niang G."/>
            <person name="Scheremetjew M."/>
            <person name="Finn R."/>
            <person name="Kale V."/>
            <person name="Holt S."/>
            <person name="Cochrane G."/>
            <person name="Meng A."/>
            <person name="Brown T."/>
            <person name="Cohen L."/>
        </authorList>
    </citation>
    <scope>NUCLEOTIDE SEQUENCE</scope>
    <source>
        <strain evidence="2">NIES-381</strain>
    </source>
</reference>
<sequence>MGRGWSRGRRRRGGRRIRILASPAGQPHPMGQIRGLLPTGRRSSSAWDEKQGWEVPRESHRLHWAAPCHPPKSPSGLSQGASTASTSAAEGRRPVQSLIGQLHHSVGPAVGLGEGEGGEFASAQAPPAGHLHVMDPQYRLPSAGPVRSSAASWAGRGCQHVPNVWPPPDSLPQYATRVPSAGLLLRLCAWKRRLACPPTFVPRAPTVRSTDSPILLPHSTQLGPLPSVSSTTPGVRPNANPQPRSHPKLTKAATLSGPSGASGVALDWHACTCWCPVCLPGSCYPQLQLLAAKRHTQQETIGGHTTLWTLEHLRTPVGPSG</sequence>
<feature type="region of interest" description="Disordered" evidence="1">
    <location>
        <begin position="211"/>
        <end position="256"/>
    </location>
</feature>
<organism evidence="2">
    <name type="scientific">Eutreptiella gymnastica</name>
    <dbReference type="NCBI Taxonomy" id="73025"/>
    <lineage>
        <taxon>Eukaryota</taxon>
        <taxon>Discoba</taxon>
        <taxon>Euglenozoa</taxon>
        <taxon>Euglenida</taxon>
        <taxon>Spirocuta</taxon>
        <taxon>Euglenophyceae</taxon>
        <taxon>Eutreptiales</taxon>
        <taxon>Eutreptiaceae</taxon>
        <taxon>Eutreptiella</taxon>
    </lineage>
</organism>
<accession>A0A7S1I975</accession>
<feature type="region of interest" description="Disordered" evidence="1">
    <location>
        <begin position="1"/>
        <end position="93"/>
    </location>
</feature>
<dbReference type="EMBL" id="HBGA01044604">
    <property type="protein sequence ID" value="CAD9005182.1"/>
    <property type="molecule type" value="Transcribed_RNA"/>
</dbReference>
<protein>
    <submittedName>
        <fullName evidence="2">Uncharacterized protein</fullName>
    </submittedName>
</protein>
<evidence type="ECO:0000256" key="1">
    <source>
        <dbReference type="SAM" id="MobiDB-lite"/>
    </source>
</evidence>
<proteinExistence type="predicted"/>
<dbReference type="AlphaFoldDB" id="A0A7S1I975"/>
<feature type="compositionally biased region" description="Basic residues" evidence="1">
    <location>
        <begin position="1"/>
        <end position="18"/>
    </location>
</feature>